<accession>A0A0D9WSN1</accession>
<dbReference type="HOGENOM" id="CLU_2162054_0_0_1"/>
<dbReference type="Gramene" id="LPERR06G18990.1">
    <property type="protein sequence ID" value="LPERR06G18990.1"/>
    <property type="gene ID" value="LPERR06G18990"/>
</dbReference>
<keyword evidence="3" id="KW-1185">Reference proteome</keyword>
<feature type="compositionally biased region" description="Basic residues" evidence="1">
    <location>
        <begin position="28"/>
        <end position="41"/>
    </location>
</feature>
<organism evidence="2 3">
    <name type="scientific">Leersia perrieri</name>
    <dbReference type="NCBI Taxonomy" id="77586"/>
    <lineage>
        <taxon>Eukaryota</taxon>
        <taxon>Viridiplantae</taxon>
        <taxon>Streptophyta</taxon>
        <taxon>Embryophyta</taxon>
        <taxon>Tracheophyta</taxon>
        <taxon>Spermatophyta</taxon>
        <taxon>Magnoliopsida</taxon>
        <taxon>Liliopsida</taxon>
        <taxon>Poales</taxon>
        <taxon>Poaceae</taxon>
        <taxon>BOP clade</taxon>
        <taxon>Oryzoideae</taxon>
        <taxon>Oryzeae</taxon>
        <taxon>Oryzinae</taxon>
        <taxon>Leersia</taxon>
    </lineage>
</organism>
<reference evidence="2 3" key="1">
    <citation type="submission" date="2012-08" db="EMBL/GenBank/DDBJ databases">
        <title>Oryza genome evolution.</title>
        <authorList>
            <person name="Wing R.A."/>
        </authorList>
    </citation>
    <scope>NUCLEOTIDE SEQUENCE</scope>
</reference>
<name>A0A0D9WSN1_9ORYZ</name>
<dbReference type="EnsemblPlants" id="LPERR06G18990.1">
    <property type="protein sequence ID" value="LPERR06G18990.1"/>
    <property type="gene ID" value="LPERR06G18990"/>
</dbReference>
<evidence type="ECO:0000313" key="2">
    <source>
        <dbReference type="EnsemblPlants" id="LPERR06G18990.1"/>
    </source>
</evidence>
<protein>
    <submittedName>
        <fullName evidence="2">Uncharacterized protein</fullName>
    </submittedName>
</protein>
<reference evidence="2" key="3">
    <citation type="submission" date="2015-04" db="UniProtKB">
        <authorList>
            <consortium name="EnsemblPlants"/>
        </authorList>
    </citation>
    <scope>IDENTIFICATION</scope>
</reference>
<dbReference type="AlphaFoldDB" id="A0A0D9WSN1"/>
<sequence>MATPPGRRSSAVASLRHAGISSQPPSHLTHRRPRRIGRRRFPPLLGDPPPSSLSSCPDPLPTGQPNLVEVYCIMSCWVVAKSCCVASTPAPMSFTERADKLDCWMEEKLKE</sequence>
<evidence type="ECO:0000313" key="3">
    <source>
        <dbReference type="Proteomes" id="UP000032180"/>
    </source>
</evidence>
<reference evidence="3" key="2">
    <citation type="submission" date="2013-12" db="EMBL/GenBank/DDBJ databases">
        <authorList>
            <person name="Yu Y."/>
            <person name="Lee S."/>
            <person name="de Baynast K."/>
            <person name="Wissotski M."/>
            <person name="Liu L."/>
            <person name="Talag J."/>
            <person name="Goicoechea J."/>
            <person name="Angelova A."/>
            <person name="Jetty R."/>
            <person name="Kudrna D."/>
            <person name="Golser W."/>
            <person name="Rivera L."/>
            <person name="Zhang J."/>
            <person name="Wing R."/>
        </authorList>
    </citation>
    <scope>NUCLEOTIDE SEQUENCE</scope>
</reference>
<feature type="region of interest" description="Disordered" evidence="1">
    <location>
        <begin position="1"/>
        <end position="59"/>
    </location>
</feature>
<dbReference type="Proteomes" id="UP000032180">
    <property type="component" value="Chromosome 6"/>
</dbReference>
<evidence type="ECO:0000256" key="1">
    <source>
        <dbReference type="SAM" id="MobiDB-lite"/>
    </source>
</evidence>
<proteinExistence type="predicted"/>